<dbReference type="AlphaFoldDB" id="K7S2X8"/>
<evidence type="ECO:0000313" key="1">
    <source>
        <dbReference type="EMBL" id="AFV88902.1"/>
    </source>
</evidence>
<organism evidence="1 2">
    <name type="scientific">Acidipropionibacterium acidipropionici (strain ATCC 4875 / DSM 20272 / JCM 6432 / NBRC 12425 / NCIMB 8070 / 4)</name>
    <name type="common">Propionibacterium acidipropionici</name>
    <dbReference type="NCBI Taxonomy" id="1171373"/>
    <lineage>
        <taxon>Bacteria</taxon>
        <taxon>Bacillati</taxon>
        <taxon>Actinomycetota</taxon>
        <taxon>Actinomycetes</taxon>
        <taxon>Propionibacteriales</taxon>
        <taxon>Propionibacteriaceae</taxon>
        <taxon>Acidipropionibacterium</taxon>
    </lineage>
</organism>
<name>K7S2X8_ACIA4</name>
<dbReference type="EMBL" id="CP003493">
    <property type="protein sequence ID" value="AFV88902.1"/>
    <property type="molecule type" value="Genomic_DNA"/>
</dbReference>
<sequence length="140" mass="15389">MMASGDYVSNELLSRLVGDRMYSVEFVLNDYVQLKFDGELSSPEPVTLPCYVWPRVDAGGRVWTKADRGYADELVKLAPGTVLSTSEQTGTGIGICFDTGALIVHPGPDEVHVEIAELTGFTDRAWMVWRPGEDSFEDLG</sequence>
<reference evidence="1 2" key="1">
    <citation type="journal article" date="2012" name="BMC Genomics">
        <title>The genome sequence of Propionibacterium acidipropionici provides insights into its biotechnological and industrial potential.</title>
        <authorList>
            <person name="Parizzi L.P."/>
            <person name="Grassi M.C."/>
            <person name="Llerena L.A."/>
            <person name="Carazzolle M.F."/>
            <person name="Queiroz V.L."/>
            <person name="Lunardi I."/>
            <person name="Zeidler A.F."/>
            <person name="Teixeira P.J."/>
            <person name="Mieczkowski P."/>
            <person name="Rincones J."/>
            <person name="Pereira G.A."/>
        </authorList>
    </citation>
    <scope>NUCLEOTIDE SEQUENCE [LARGE SCALE GENOMIC DNA]</scope>
    <source>
        <strain evidence="2">ATCC 4875 / DSM 20272 / JCM 6432 / NBRC 12425 / NCIMB 8070</strain>
    </source>
</reference>
<proteinExistence type="predicted"/>
<dbReference type="PATRIC" id="fig|1171373.8.peg.1075"/>
<gene>
    <name evidence="1" type="ordered locus">PACID_10780</name>
</gene>
<dbReference type="eggNOG" id="ENOG50348ZF">
    <property type="taxonomic scope" value="Bacteria"/>
</dbReference>
<accession>K7S2X8</accession>
<dbReference type="KEGG" id="pbo:PACID_10780"/>
<protein>
    <submittedName>
        <fullName evidence="1">Uncharacterized protein</fullName>
    </submittedName>
</protein>
<dbReference type="STRING" id="1171373.PACID_10780"/>
<dbReference type="Proteomes" id="UP000000214">
    <property type="component" value="Chromosome"/>
</dbReference>
<evidence type="ECO:0000313" key="2">
    <source>
        <dbReference type="Proteomes" id="UP000000214"/>
    </source>
</evidence>
<dbReference type="HOGENOM" id="CLU_136164_0_0_11"/>